<dbReference type="EMBL" id="JRKL02005295">
    <property type="protein sequence ID" value="KAF3950750.1"/>
    <property type="molecule type" value="Genomic_DNA"/>
</dbReference>
<organism evidence="3 4">
    <name type="scientific">Castanea mollissima</name>
    <name type="common">Chinese chestnut</name>
    <dbReference type="NCBI Taxonomy" id="60419"/>
    <lineage>
        <taxon>Eukaryota</taxon>
        <taxon>Viridiplantae</taxon>
        <taxon>Streptophyta</taxon>
        <taxon>Embryophyta</taxon>
        <taxon>Tracheophyta</taxon>
        <taxon>Spermatophyta</taxon>
        <taxon>Magnoliopsida</taxon>
        <taxon>eudicotyledons</taxon>
        <taxon>Gunneridae</taxon>
        <taxon>Pentapetalae</taxon>
        <taxon>rosids</taxon>
        <taxon>fabids</taxon>
        <taxon>Fagales</taxon>
        <taxon>Fagaceae</taxon>
        <taxon>Castanea</taxon>
    </lineage>
</organism>
<evidence type="ECO:0000256" key="2">
    <source>
        <dbReference type="SAM" id="Phobius"/>
    </source>
</evidence>
<accession>A0A8J4QJE9</accession>
<proteinExistence type="predicted"/>
<keyword evidence="2" id="KW-1133">Transmembrane helix</keyword>
<keyword evidence="2" id="KW-0472">Membrane</keyword>
<evidence type="ECO:0000256" key="1">
    <source>
        <dbReference type="SAM" id="MobiDB-lite"/>
    </source>
</evidence>
<dbReference type="PANTHER" id="PTHR47481">
    <property type="match status" value="1"/>
</dbReference>
<keyword evidence="2" id="KW-0812">Transmembrane</keyword>
<evidence type="ECO:0000313" key="4">
    <source>
        <dbReference type="Proteomes" id="UP000737018"/>
    </source>
</evidence>
<sequence length="454" mass="51140">MLNILESYDLQGFINGEVQPPPQFINNADTGTQTNLAFVKWRKTDRLVKAIGKPVPDHKKSWWLLNGLDKEYKVFTTTMLRPPVLPYSEIVTSLDSYAERHKLDAQPTPQIAFYGQCNNKNKRSNGGQGSFNSKGQWEIDPPNDSPPPYSTPLSAFAPPESQDITSHLHHQMHHNSSSAKPPTVTISGSSLPEPCQASSSNPPVETTPIPPETNPTQHPMLTCSKLAFLLHLLLGYSPMFMKERKRRSSSSSSPDDILLKVSKYFSLQLSMLYLDAPLGMCYGTGLFIMLWPMSLVFLNVEKQKDFLIIGLRWTSWRESLQQLMSSLTMPWLGLSHAFEDVTTKGGNSIQYWHLDWCRNRDEVYRTRYRSVLGLFNHTGINIGFWLDLVHWITIGLGRESRGLLHHHNPQENPVDHINHPHTCKIILAQLSPLSQSQGESVSGNSSGCNGVSRQ</sequence>
<dbReference type="OrthoDB" id="1002342at2759"/>
<name>A0A8J4QJE9_9ROSI</name>
<reference evidence="3" key="1">
    <citation type="submission" date="2020-03" db="EMBL/GenBank/DDBJ databases">
        <title>Castanea mollissima Vanexum genome sequencing.</title>
        <authorList>
            <person name="Staton M."/>
        </authorList>
    </citation>
    <scope>NUCLEOTIDE SEQUENCE</scope>
    <source>
        <tissue evidence="3">Leaf</tissue>
    </source>
</reference>
<comment type="caution">
    <text evidence="3">The sequence shown here is derived from an EMBL/GenBank/DDBJ whole genome shotgun (WGS) entry which is preliminary data.</text>
</comment>
<protein>
    <submittedName>
        <fullName evidence="3">Uncharacterized protein</fullName>
    </submittedName>
</protein>
<feature type="region of interest" description="Disordered" evidence="1">
    <location>
        <begin position="115"/>
        <end position="216"/>
    </location>
</feature>
<feature type="transmembrane region" description="Helical" evidence="2">
    <location>
        <begin position="280"/>
        <end position="300"/>
    </location>
</feature>
<keyword evidence="4" id="KW-1185">Reference proteome</keyword>
<dbReference type="Proteomes" id="UP000737018">
    <property type="component" value="Unassembled WGS sequence"/>
</dbReference>
<gene>
    <name evidence="3" type="ORF">CMV_023533</name>
</gene>
<dbReference type="AlphaFoldDB" id="A0A8J4QJE9"/>
<dbReference type="PANTHER" id="PTHR47481:SF10">
    <property type="entry name" value="COPIA-LIKE POLYPROTEIN_RETROTRANSPOSON"/>
    <property type="match status" value="1"/>
</dbReference>
<evidence type="ECO:0000313" key="3">
    <source>
        <dbReference type="EMBL" id="KAF3950750.1"/>
    </source>
</evidence>
<feature type="compositionally biased region" description="Polar residues" evidence="1">
    <location>
        <begin position="174"/>
        <end position="200"/>
    </location>
</feature>